<protein>
    <submittedName>
        <fullName evidence="5">ABC transporter ATP-binding protein</fullName>
    </submittedName>
</protein>
<dbReference type="GO" id="GO:0005524">
    <property type="term" value="F:ATP binding"/>
    <property type="evidence" value="ECO:0007669"/>
    <property type="project" value="UniProtKB-KW"/>
</dbReference>
<organism evidence="5 6">
    <name type="scientific">Caldisericum exile</name>
    <dbReference type="NCBI Taxonomy" id="693075"/>
    <lineage>
        <taxon>Bacteria</taxon>
        <taxon>Pseudomonadati</taxon>
        <taxon>Caldisericota/Cryosericota group</taxon>
        <taxon>Caldisericota</taxon>
        <taxon>Caldisericia</taxon>
        <taxon>Caldisericales</taxon>
        <taxon>Caldisericaceae</taxon>
        <taxon>Caldisericum</taxon>
    </lineage>
</organism>
<name>A0A2J6WFH1_9BACT</name>
<dbReference type="EMBL" id="PNIL01000019">
    <property type="protein sequence ID" value="PMP68440.1"/>
    <property type="molecule type" value="Genomic_DNA"/>
</dbReference>
<dbReference type="PANTHER" id="PTHR42781:SF4">
    <property type="entry name" value="SPERMIDINE_PUTRESCINE IMPORT ATP-BINDING PROTEIN POTA"/>
    <property type="match status" value="1"/>
</dbReference>
<dbReference type="PROSITE" id="PS00211">
    <property type="entry name" value="ABC_TRANSPORTER_1"/>
    <property type="match status" value="1"/>
</dbReference>
<dbReference type="InterPro" id="IPR012340">
    <property type="entry name" value="NA-bd_OB-fold"/>
</dbReference>
<dbReference type="InterPro" id="IPR003439">
    <property type="entry name" value="ABC_transporter-like_ATP-bd"/>
</dbReference>
<reference evidence="5 6" key="1">
    <citation type="submission" date="2018-01" db="EMBL/GenBank/DDBJ databases">
        <title>Metagenomic assembled genomes from two thermal pools in the Uzon Caldera, Kamchatka, Russia.</title>
        <authorList>
            <person name="Wilkins L."/>
            <person name="Ettinger C."/>
        </authorList>
    </citation>
    <scope>NUCLEOTIDE SEQUENCE [LARGE SCALE GENOMIC DNA]</scope>
    <source>
        <strain evidence="5">ZAV-07</strain>
    </source>
</reference>
<dbReference type="SUPFAM" id="SSF52540">
    <property type="entry name" value="P-loop containing nucleoside triphosphate hydrolases"/>
    <property type="match status" value="1"/>
</dbReference>
<gene>
    <name evidence="5" type="ORF">C0189_01225</name>
</gene>
<sequence>MKENYLELRNIKKTYGSVIAVNDFSLSVNEGELVSLLGPSGCGKTTLLRSIAGFEKVDSGEILVDGKVINDIPPEKRDVAIVFQSYALFPHMTVFDNVAFSLMIKGVPKKEQEENVMPLLEMLRISNLKDRFPRQLSGGQQQRVALARALAKKPKILLLDEPLSALDAKVREEVRVEIRRVQKELSITSIYVTHDQSEALSISDRIVVMNAGVIQQVGTPVEIYRNPKNLFVANFVGVANIFHGKASRNKFEWHGVEFIIDNPEMFGEFALAVRPEMMKISKIPQGKNSFKAIVDVTTFLGSFARITLKAFSEMIHVDVSIEEASKYNKGDEVYVSFAENSALLIEK</sequence>
<keyword evidence="1" id="KW-0813">Transport</keyword>
<dbReference type="InterPro" id="IPR008995">
    <property type="entry name" value="Mo/tungstate-bd_C_term_dom"/>
</dbReference>
<dbReference type="AlphaFoldDB" id="A0A2J6WFH1"/>
<comment type="caution">
    <text evidence="5">The sequence shown here is derived from an EMBL/GenBank/DDBJ whole genome shotgun (WGS) entry which is preliminary data.</text>
</comment>
<evidence type="ECO:0000313" key="5">
    <source>
        <dbReference type="EMBL" id="PMP68440.1"/>
    </source>
</evidence>
<dbReference type="InterPro" id="IPR027417">
    <property type="entry name" value="P-loop_NTPase"/>
</dbReference>
<evidence type="ECO:0000256" key="2">
    <source>
        <dbReference type="ARBA" id="ARBA00022741"/>
    </source>
</evidence>
<dbReference type="FunFam" id="3.40.50.300:FF:000042">
    <property type="entry name" value="Maltose/maltodextrin ABC transporter, ATP-binding protein"/>
    <property type="match status" value="1"/>
</dbReference>
<dbReference type="GO" id="GO:0016887">
    <property type="term" value="F:ATP hydrolysis activity"/>
    <property type="evidence" value="ECO:0007669"/>
    <property type="project" value="InterPro"/>
</dbReference>
<dbReference type="InterPro" id="IPR050093">
    <property type="entry name" value="ABC_SmlMolc_Importer"/>
</dbReference>
<dbReference type="Gene3D" id="3.40.50.300">
    <property type="entry name" value="P-loop containing nucleotide triphosphate hydrolases"/>
    <property type="match status" value="1"/>
</dbReference>
<feature type="domain" description="ABC transporter" evidence="4">
    <location>
        <begin position="6"/>
        <end position="236"/>
    </location>
</feature>
<evidence type="ECO:0000256" key="1">
    <source>
        <dbReference type="ARBA" id="ARBA00022448"/>
    </source>
</evidence>
<accession>A0A2J6WFH1</accession>
<dbReference type="InterPro" id="IPR013611">
    <property type="entry name" value="Transp-assoc_OB_typ2"/>
</dbReference>
<dbReference type="GO" id="GO:0140359">
    <property type="term" value="F:ABC-type transporter activity"/>
    <property type="evidence" value="ECO:0007669"/>
    <property type="project" value="UniProtKB-ARBA"/>
</dbReference>
<proteinExistence type="predicted"/>
<keyword evidence="2" id="KW-0547">Nucleotide-binding</keyword>
<evidence type="ECO:0000259" key="4">
    <source>
        <dbReference type="PROSITE" id="PS50893"/>
    </source>
</evidence>
<dbReference type="SUPFAM" id="SSF50331">
    <property type="entry name" value="MOP-like"/>
    <property type="match status" value="1"/>
</dbReference>
<dbReference type="Pfam" id="PF00005">
    <property type="entry name" value="ABC_tran"/>
    <property type="match status" value="1"/>
</dbReference>
<dbReference type="InterPro" id="IPR017871">
    <property type="entry name" value="ABC_transporter-like_CS"/>
</dbReference>
<dbReference type="GO" id="GO:0043190">
    <property type="term" value="C:ATP-binding cassette (ABC) transporter complex"/>
    <property type="evidence" value="ECO:0007669"/>
    <property type="project" value="InterPro"/>
</dbReference>
<dbReference type="SMART" id="SM00382">
    <property type="entry name" value="AAA"/>
    <property type="match status" value="1"/>
</dbReference>
<dbReference type="Gene3D" id="2.40.50.100">
    <property type="match status" value="1"/>
</dbReference>
<dbReference type="Gene3D" id="2.40.50.140">
    <property type="entry name" value="Nucleic acid-binding proteins"/>
    <property type="match status" value="1"/>
</dbReference>
<evidence type="ECO:0000313" key="6">
    <source>
        <dbReference type="Proteomes" id="UP000237040"/>
    </source>
</evidence>
<dbReference type="Proteomes" id="UP000237040">
    <property type="component" value="Unassembled WGS sequence"/>
</dbReference>
<dbReference type="PANTHER" id="PTHR42781">
    <property type="entry name" value="SPERMIDINE/PUTRESCINE IMPORT ATP-BINDING PROTEIN POTA"/>
    <property type="match status" value="1"/>
</dbReference>
<evidence type="ECO:0000256" key="3">
    <source>
        <dbReference type="ARBA" id="ARBA00022840"/>
    </source>
</evidence>
<keyword evidence="3 5" id="KW-0067">ATP-binding</keyword>
<dbReference type="RefSeq" id="WP_424586755.1">
    <property type="nucleotide sequence ID" value="NZ_JBNATC010000008.1"/>
</dbReference>
<dbReference type="Pfam" id="PF08402">
    <property type="entry name" value="TOBE_2"/>
    <property type="match status" value="1"/>
</dbReference>
<dbReference type="InterPro" id="IPR003593">
    <property type="entry name" value="AAA+_ATPase"/>
</dbReference>
<dbReference type="PROSITE" id="PS50893">
    <property type="entry name" value="ABC_TRANSPORTER_2"/>
    <property type="match status" value="1"/>
</dbReference>